<keyword evidence="3" id="KW-1185">Reference proteome</keyword>
<accession>A0ABD5RTD6</accession>
<evidence type="ECO:0000313" key="2">
    <source>
        <dbReference type="EMBL" id="MFC5973712.1"/>
    </source>
</evidence>
<feature type="compositionally biased region" description="Basic and acidic residues" evidence="1">
    <location>
        <begin position="275"/>
        <end position="294"/>
    </location>
</feature>
<dbReference type="InterPro" id="IPR053780">
    <property type="entry name" value="Gp66-like"/>
</dbReference>
<dbReference type="InterPro" id="IPR016181">
    <property type="entry name" value="Acyl_CoA_acyltransferase"/>
</dbReference>
<dbReference type="SUPFAM" id="SSF55729">
    <property type="entry name" value="Acyl-CoA N-acyltransferases (Nat)"/>
    <property type="match status" value="1"/>
</dbReference>
<comment type="caution">
    <text evidence="2">The sequence shown here is derived from an EMBL/GenBank/DDBJ whole genome shotgun (WGS) entry which is preliminary data.</text>
</comment>
<dbReference type="EMBL" id="JBHSQH010000004">
    <property type="protein sequence ID" value="MFC5973712.1"/>
    <property type="molecule type" value="Genomic_DNA"/>
</dbReference>
<proteinExistence type="predicted"/>
<dbReference type="InterPro" id="IPR057895">
    <property type="entry name" value="Mom"/>
</dbReference>
<dbReference type="Pfam" id="PF25680">
    <property type="entry name" value="Mom"/>
    <property type="match status" value="1"/>
</dbReference>
<evidence type="ECO:0000256" key="1">
    <source>
        <dbReference type="SAM" id="MobiDB-lite"/>
    </source>
</evidence>
<sequence>MHLPHPDSRVIRPLRPGDIVAFPYLDAVGRYVGDDATPMFEWYVPPGGPLCFGHPATLTTADDDEIDTMVDSGEVVIVETGFDSLAAYHAHRTYRDCDPRLVAPGGAPTTSHLELRAERGGGTRSRVNGFLKHPTVQYQHDPVTKPFRIALTAVYEGRDVAMAVLGRPSGRHNADGQTLELYRFAAHPNRPANTGSWLLSRCCRWATLEGYDRLLTYAGVQNDNEGTMYRAAGFTHLDTTTTDLREWHSRSGRVGGGTYRRRRYRRCLSKHSLEARRPAGRVDAEQSHLTDRGTAHGGGDTSLQDIPQGDLIQTREDTLGRRGGSLSPDAQALFEKYSLGVDEAIRDTTPAPLVACFGYRTPEDALVAALAVRDHSGEPNPRNNSAAVTLASVAVQTPLLAYPVNTLRGLIADAVEWASLHGYATVETRLENPIAVNALNGLTTLVEAGADSAKPIEIASPTPPSSA</sequence>
<evidence type="ECO:0000313" key="3">
    <source>
        <dbReference type="Proteomes" id="UP001596099"/>
    </source>
</evidence>
<gene>
    <name evidence="2" type="ORF">ACFPYI_20495</name>
</gene>
<dbReference type="NCBIfam" id="NF045478">
    <property type="entry name" value="XF1762_fam"/>
    <property type="match status" value="1"/>
</dbReference>
<dbReference type="RefSeq" id="WP_247421506.1">
    <property type="nucleotide sequence ID" value="NZ_JALLGW010000005.1"/>
</dbReference>
<dbReference type="Proteomes" id="UP001596099">
    <property type="component" value="Unassembled WGS sequence"/>
</dbReference>
<organism evidence="2 3">
    <name type="scientific">Halomarina salina</name>
    <dbReference type="NCBI Taxonomy" id="1872699"/>
    <lineage>
        <taxon>Archaea</taxon>
        <taxon>Methanobacteriati</taxon>
        <taxon>Methanobacteriota</taxon>
        <taxon>Stenosarchaea group</taxon>
        <taxon>Halobacteria</taxon>
        <taxon>Halobacteriales</taxon>
        <taxon>Natronomonadaceae</taxon>
        <taxon>Halomarina</taxon>
    </lineage>
</organism>
<name>A0ABD5RTD6_9EURY</name>
<dbReference type="AlphaFoldDB" id="A0ABD5RTD6"/>
<protein>
    <submittedName>
        <fullName evidence="2">XF1762 family protein</fullName>
    </submittedName>
</protein>
<dbReference type="Gene3D" id="3.40.630.30">
    <property type="match status" value="1"/>
</dbReference>
<feature type="region of interest" description="Disordered" evidence="1">
    <location>
        <begin position="275"/>
        <end position="306"/>
    </location>
</feature>
<reference evidence="2 3" key="1">
    <citation type="journal article" date="2019" name="Int. J. Syst. Evol. Microbiol.">
        <title>The Global Catalogue of Microorganisms (GCM) 10K type strain sequencing project: providing services to taxonomists for standard genome sequencing and annotation.</title>
        <authorList>
            <consortium name="The Broad Institute Genomics Platform"/>
            <consortium name="The Broad Institute Genome Sequencing Center for Infectious Disease"/>
            <person name="Wu L."/>
            <person name="Ma J."/>
        </authorList>
    </citation>
    <scope>NUCLEOTIDE SEQUENCE [LARGE SCALE GENOMIC DNA]</scope>
    <source>
        <strain evidence="2 3">CGMCC 1.12543</strain>
    </source>
</reference>